<keyword evidence="3 9" id="KW-0808">Transferase</keyword>
<organism evidence="9">
    <name type="scientific">Ignavibacterium album</name>
    <dbReference type="NCBI Taxonomy" id="591197"/>
    <lineage>
        <taxon>Bacteria</taxon>
        <taxon>Pseudomonadati</taxon>
        <taxon>Ignavibacteriota</taxon>
        <taxon>Ignavibacteria</taxon>
        <taxon>Ignavibacteriales</taxon>
        <taxon>Ignavibacteriaceae</taxon>
        <taxon>Ignavibacterium</taxon>
    </lineage>
</organism>
<evidence type="ECO:0000313" key="9">
    <source>
        <dbReference type="EMBL" id="HFI90505.1"/>
    </source>
</evidence>
<evidence type="ECO:0000256" key="2">
    <source>
        <dbReference type="ARBA" id="ARBA00006464"/>
    </source>
</evidence>
<dbReference type="InterPro" id="IPR003362">
    <property type="entry name" value="Bact_transf"/>
</dbReference>
<evidence type="ECO:0000256" key="1">
    <source>
        <dbReference type="ARBA" id="ARBA00004141"/>
    </source>
</evidence>
<proteinExistence type="inferred from homology"/>
<accession>A0A7V2ZIC2</accession>
<evidence type="ECO:0000256" key="6">
    <source>
        <dbReference type="ARBA" id="ARBA00023136"/>
    </source>
</evidence>
<comment type="similarity">
    <text evidence="2">Belongs to the bacterial sugar transferase family.</text>
</comment>
<name>A0A7V2ZIC2_9BACT</name>
<feature type="transmembrane region" description="Helical" evidence="7">
    <location>
        <begin position="84"/>
        <end position="106"/>
    </location>
</feature>
<sequence>MQRLLNYKSVYAVVDIFILTFSFLTSVYFLRNDSSVSIIEFYLNHLFVIPLIFLVVSFIILVFQYNGLYLIDVILKRTNHIAALLKAIYFSALTVVLFSMALDLYGLTDSRLLIFIFLLTCIPLFFLIRVLLLRLFYIELSKAGLRKNVIIVGDGEAGKLLATKLIYENPIGLNVVGFVNEKKKVGDFVINDLRNFGRLNDLPFLIQELKIDELIIAMDEEEDYNKVFETIDYCKNLEVKVSITSEIFDVISERIKTEKYIDIPVISVDPKYNDTLTLTLKRFFDVAFAIIGLILLSPVMITIAILVKLSSAGPVLYKQKRIGLYGREFDFYKFRSMRPVDGEDEERKKKMIEFMKKGKTDGKDLKVVNEDRVTWIGRIIRKTSLDELPQLFNVIKGDMSLVGPRPCLPYEFENYTEWQKRRVNVMPGCTGVWQVWGRSKVSFDDSVVMDIYYINNMSPWLDLQLIFQTIPVMLFSRGAR</sequence>
<feature type="transmembrane region" description="Helical" evidence="7">
    <location>
        <begin position="286"/>
        <end position="307"/>
    </location>
</feature>
<dbReference type="PANTHER" id="PTHR30576:SF10">
    <property type="entry name" value="SLL5057 PROTEIN"/>
    <property type="match status" value="1"/>
</dbReference>
<dbReference type="Pfam" id="PF02397">
    <property type="entry name" value="Bac_transf"/>
    <property type="match status" value="1"/>
</dbReference>
<feature type="transmembrane region" description="Helical" evidence="7">
    <location>
        <begin position="42"/>
        <end position="63"/>
    </location>
</feature>
<comment type="subcellular location">
    <subcellularLocation>
        <location evidence="1">Membrane</location>
        <topology evidence="1">Multi-pass membrane protein</topology>
    </subcellularLocation>
</comment>
<protein>
    <submittedName>
        <fullName evidence="9">Sugar transferase</fullName>
    </submittedName>
</protein>
<evidence type="ECO:0000256" key="4">
    <source>
        <dbReference type="ARBA" id="ARBA00022692"/>
    </source>
</evidence>
<keyword evidence="5 7" id="KW-1133">Transmembrane helix</keyword>
<comment type="caution">
    <text evidence="9">The sequence shown here is derived from an EMBL/GenBank/DDBJ whole genome shotgun (WGS) entry which is preliminary data.</text>
</comment>
<dbReference type="InterPro" id="IPR036291">
    <property type="entry name" value="NAD(P)-bd_dom_sf"/>
</dbReference>
<evidence type="ECO:0000256" key="7">
    <source>
        <dbReference type="SAM" id="Phobius"/>
    </source>
</evidence>
<dbReference type="Gene3D" id="3.40.50.720">
    <property type="entry name" value="NAD(P)-binding Rossmann-like Domain"/>
    <property type="match status" value="1"/>
</dbReference>
<dbReference type="GO" id="GO:0016020">
    <property type="term" value="C:membrane"/>
    <property type="evidence" value="ECO:0007669"/>
    <property type="project" value="UniProtKB-SubCell"/>
</dbReference>
<reference evidence="9" key="1">
    <citation type="journal article" date="2020" name="mSystems">
        <title>Genome- and Community-Level Interaction Insights into Carbon Utilization and Element Cycling Functions of Hydrothermarchaeota in Hydrothermal Sediment.</title>
        <authorList>
            <person name="Zhou Z."/>
            <person name="Liu Y."/>
            <person name="Xu W."/>
            <person name="Pan J."/>
            <person name="Luo Z.H."/>
            <person name="Li M."/>
        </authorList>
    </citation>
    <scope>NUCLEOTIDE SEQUENCE [LARGE SCALE GENOMIC DNA]</scope>
    <source>
        <strain evidence="9">SpSt-479</strain>
    </source>
</reference>
<feature type="transmembrane region" description="Helical" evidence="7">
    <location>
        <begin position="112"/>
        <end position="137"/>
    </location>
</feature>
<dbReference type="NCBIfam" id="TIGR03025">
    <property type="entry name" value="EPS_sugtrans"/>
    <property type="match status" value="1"/>
</dbReference>
<dbReference type="GO" id="GO:0016780">
    <property type="term" value="F:phosphotransferase activity, for other substituted phosphate groups"/>
    <property type="evidence" value="ECO:0007669"/>
    <property type="project" value="TreeGrafter"/>
</dbReference>
<gene>
    <name evidence="9" type="ORF">ENS31_03115</name>
</gene>
<dbReference type="SUPFAM" id="SSF51735">
    <property type="entry name" value="NAD(P)-binding Rossmann-fold domains"/>
    <property type="match status" value="1"/>
</dbReference>
<keyword evidence="6 7" id="KW-0472">Membrane</keyword>
<dbReference type="InterPro" id="IPR017475">
    <property type="entry name" value="EPS_sugar_tfrase"/>
</dbReference>
<dbReference type="PANTHER" id="PTHR30576">
    <property type="entry name" value="COLANIC BIOSYNTHESIS UDP-GLUCOSE LIPID CARRIER TRANSFERASE"/>
    <property type="match status" value="1"/>
</dbReference>
<keyword evidence="4 7" id="KW-0812">Transmembrane</keyword>
<feature type="domain" description="Bacterial sugar transferase" evidence="8">
    <location>
        <begin position="281"/>
        <end position="474"/>
    </location>
</feature>
<dbReference type="AlphaFoldDB" id="A0A7V2ZIC2"/>
<dbReference type="Pfam" id="PF13727">
    <property type="entry name" value="CoA_binding_3"/>
    <property type="match status" value="1"/>
</dbReference>
<evidence type="ECO:0000259" key="8">
    <source>
        <dbReference type="Pfam" id="PF02397"/>
    </source>
</evidence>
<evidence type="ECO:0000256" key="3">
    <source>
        <dbReference type="ARBA" id="ARBA00022679"/>
    </source>
</evidence>
<evidence type="ECO:0000256" key="5">
    <source>
        <dbReference type="ARBA" id="ARBA00022989"/>
    </source>
</evidence>
<dbReference type="EMBL" id="DSUJ01000008">
    <property type="protein sequence ID" value="HFI90505.1"/>
    <property type="molecule type" value="Genomic_DNA"/>
</dbReference>
<feature type="transmembrane region" description="Helical" evidence="7">
    <location>
        <begin position="12"/>
        <end position="30"/>
    </location>
</feature>